<evidence type="ECO:0000313" key="1">
    <source>
        <dbReference type="EMBL" id="ACJ01211.1"/>
    </source>
</evidence>
<dbReference type="HOGENOM" id="CLU_2221142_0_0_5"/>
<sequence length="106" mass="10517">MRVIIIGSQAEDLAAARAQCQSGRLAVVGTGGWQDAVRLFDATQPSAVVLASAPLSPEAAGAIWSLRARDPFVAIVPPHAASAMPGHVAPAAPAAGGPFPMGGLPG</sequence>
<dbReference type="Proteomes" id="UP000001591">
    <property type="component" value="Chromosome"/>
</dbReference>
<dbReference type="KEGG" id="rce:RC1_3868"/>
<name>B6IY37_RHOCS</name>
<organism evidence="1 2">
    <name type="scientific">Rhodospirillum centenum (strain ATCC 51521 / SW)</name>
    <dbReference type="NCBI Taxonomy" id="414684"/>
    <lineage>
        <taxon>Bacteria</taxon>
        <taxon>Pseudomonadati</taxon>
        <taxon>Pseudomonadota</taxon>
        <taxon>Alphaproteobacteria</taxon>
        <taxon>Rhodospirillales</taxon>
        <taxon>Rhodospirillaceae</taxon>
        <taxon>Rhodospirillum</taxon>
    </lineage>
</organism>
<dbReference type="AlphaFoldDB" id="B6IY37"/>
<gene>
    <name evidence="1" type="ordered locus">RC1_3868</name>
</gene>
<reference evidence="1 2" key="1">
    <citation type="journal article" date="2010" name="BMC Genomics">
        <title>Metabolic flexibility revealed in the genome of the cyst-forming alpha-1 proteobacterium Rhodospirillum centenum.</title>
        <authorList>
            <person name="Lu Y.K."/>
            <person name="Marden J."/>
            <person name="Han M."/>
            <person name="Swingley W.D."/>
            <person name="Mastrian S.D."/>
            <person name="Chowdhury S.R."/>
            <person name="Hao J."/>
            <person name="Helmy T."/>
            <person name="Kim S."/>
            <person name="Kurdoglu A.A."/>
            <person name="Matthies H.J."/>
            <person name="Rollo D."/>
            <person name="Stothard P."/>
            <person name="Blankenship R.E."/>
            <person name="Bauer C.E."/>
            <person name="Touchman J.W."/>
        </authorList>
    </citation>
    <scope>NUCLEOTIDE SEQUENCE [LARGE SCALE GENOMIC DNA]</scope>
    <source>
        <strain evidence="2">ATCC 51521 / SW</strain>
    </source>
</reference>
<evidence type="ECO:0000313" key="2">
    <source>
        <dbReference type="Proteomes" id="UP000001591"/>
    </source>
</evidence>
<dbReference type="EMBL" id="CP000613">
    <property type="protein sequence ID" value="ACJ01211.1"/>
    <property type="molecule type" value="Genomic_DNA"/>
</dbReference>
<protein>
    <submittedName>
        <fullName evidence="1">Uncharacterized protein</fullName>
    </submittedName>
</protein>
<accession>B6IY37</accession>
<proteinExistence type="predicted"/>
<dbReference type="STRING" id="414684.RC1_3868"/>
<keyword evidence="2" id="KW-1185">Reference proteome</keyword>
<dbReference type="RefSeq" id="WP_012568984.1">
    <property type="nucleotide sequence ID" value="NC_011420.2"/>
</dbReference>